<dbReference type="Gene3D" id="3.40.50.150">
    <property type="entry name" value="Vaccinia Virus protein VP39"/>
    <property type="match status" value="1"/>
</dbReference>
<dbReference type="GO" id="GO:0032259">
    <property type="term" value="P:methylation"/>
    <property type="evidence" value="ECO:0007669"/>
    <property type="project" value="UniProtKB-KW"/>
</dbReference>
<comment type="caution">
    <text evidence="2">The sequence shown here is derived from an EMBL/GenBank/DDBJ whole genome shotgun (WGS) entry which is preliminary data.</text>
</comment>
<reference evidence="2 3" key="1">
    <citation type="journal article" date="2015" name="Antonie Van Leeuwenhoek">
        <title>Prauserella endophytica sp. nov., an endophytic actinobacterium isolated from Tamarix taklamakanensis.</title>
        <authorList>
            <person name="Liu J.M."/>
            <person name="Habden X."/>
            <person name="Guo L."/>
            <person name="Tuo L."/>
            <person name="Jiang Z.K."/>
            <person name="Liu S.W."/>
            <person name="Liu X.F."/>
            <person name="Chen L."/>
            <person name="Li R.F."/>
            <person name="Zhang Y.Q."/>
            <person name="Sun C.H."/>
        </authorList>
    </citation>
    <scope>NUCLEOTIDE SEQUENCE [LARGE SCALE GENOMIC DNA]</scope>
    <source>
        <strain evidence="2 3">CGMCC 4.7182</strain>
    </source>
</reference>
<keyword evidence="2" id="KW-0489">Methyltransferase</keyword>
<keyword evidence="2" id="KW-0808">Transferase</keyword>
<proteinExistence type="predicted"/>
<organism evidence="2 3">
    <name type="scientific">Prauserella endophytica</name>
    <dbReference type="NCBI Taxonomy" id="1592324"/>
    <lineage>
        <taxon>Bacteria</taxon>
        <taxon>Bacillati</taxon>
        <taxon>Actinomycetota</taxon>
        <taxon>Actinomycetes</taxon>
        <taxon>Pseudonocardiales</taxon>
        <taxon>Pseudonocardiaceae</taxon>
        <taxon>Prauserella</taxon>
        <taxon>Prauserella coralliicola group</taxon>
    </lineage>
</organism>
<sequence>MTTSFQPASLLAALLAPLRGTVLELGPGTGVNLPHYAPGVTWIGVEPDPRSRGRLGRAIARLGGTGEVLDGRAERLDLPGHSVDAVVATFVLCSVDDVTAALTEIRRVLRPGGRYVLAEHVAAPQGTWVRRGQDGLARASRWFGGKCRPNRCAGSAIARAGFELADVHRFVVPGPLGAGIPHLAGAAVRPADTGKGPTS</sequence>
<dbReference type="PANTHER" id="PTHR45036:SF1">
    <property type="entry name" value="METHYLTRANSFERASE LIKE 7A"/>
    <property type="match status" value="1"/>
</dbReference>
<dbReference type="InterPro" id="IPR013216">
    <property type="entry name" value="Methyltransf_11"/>
</dbReference>
<keyword evidence="3" id="KW-1185">Reference proteome</keyword>
<evidence type="ECO:0000259" key="1">
    <source>
        <dbReference type="Pfam" id="PF08241"/>
    </source>
</evidence>
<dbReference type="Pfam" id="PF08241">
    <property type="entry name" value="Methyltransf_11"/>
    <property type="match status" value="1"/>
</dbReference>
<dbReference type="SUPFAM" id="SSF53335">
    <property type="entry name" value="S-adenosyl-L-methionine-dependent methyltransferases"/>
    <property type="match status" value="1"/>
</dbReference>
<dbReference type="PANTHER" id="PTHR45036">
    <property type="entry name" value="METHYLTRANSFERASE LIKE 7B"/>
    <property type="match status" value="1"/>
</dbReference>
<gene>
    <name evidence="2" type="ORF">FCN18_07800</name>
</gene>
<dbReference type="InterPro" id="IPR052356">
    <property type="entry name" value="Thiol_S-MT"/>
</dbReference>
<dbReference type="EMBL" id="SWMS01000003">
    <property type="protein sequence ID" value="TKG72158.1"/>
    <property type="molecule type" value="Genomic_DNA"/>
</dbReference>
<evidence type="ECO:0000313" key="2">
    <source>
        <dbReference type="EMBL" id="TKG72158.1"/>
    </source>
</evidence>
<dbReference type="GO" id="GO:0008168">
    <property type="term" value="F:methyltransferase activity"/>
    <property type="evidence" value="ECO:0007669"/>
    <property type="project" value="UniProtKB-KW"/>
</dbReference>
<dbReference type="Proteomes" id="UP000309992">
    <property type="component" value="Unassembled WGS sequence"/>
</dbReference>
<feature type="domain" description="Methyltransferase type 11" evidence="1">
    <location>
        <begin position="23"/>
        <end position="116"/>
    </location>
</feature>
<dbReference type="CDD" id="cd02440">
    <property type="entry name" value="AdoMet_MTases"/>
    <property type="match status" value="1"/>
</dbReference>
<name>A0ABY2S8D2_9PSEU</name>
<dbReference type="InterPro" id="IPR029063">
    <property type="entry name" value="SAM-dependent_MTases_sf"/>
</dbReference>
<dbReference type="RefSeq" id="WP_112269365.1">
    <property type="nucleotide sequence ID" value="NZ_SWMS01000003.1"/>
</dbReference>
<evidence type="ECO:0000313" key="3">
    <source>
        <dbReference type="Proteomes" id="UP000309992"/>
    </source>
</evidence>
<accession>A0ABY2S8D2</accession>
<protein>
    <submittedName>
        <fullName evidence="2">Class I SAM-dependent methyltransferase</fullName>
    </submittedName>
</protein>